<gene>
    <name evidence="3" type="ORF">DFR62_0544</name>
</gene>
<accession>A0A497YKW5</accession>
<name>A0A497YKW5_9BACL</name>
<dbReference type="Proteomes" id="UP000280791">
    <property type="component" value="Unassembled WGS sequence"/>
</dbReference>
<organism evidence="3 4">
    <name type="scientific">Planococcus citreus</name>
    <dbReference type="NCBI Taxonomy" id="1373"/>
    <lineage>
        <taxon>Bacteria</taxon>
        <taxon>Bacillati</taxon>
        <taxon>Bacillota</taxon>
        <taxon>Bacilli</taxon>
        <taxon>Bacillales</taxon>
        <taxon>Caryophanaceae</taxon>
        <taxon>Planococcus</taxon>
    </lineage>
</organism>
<dbReference type="PANTHER" id="PTHR47505">
    <property type="entry name" value="DNA UTILIZATION PROTEIN YHGH"/>
    <property type="match status" value="1"/>
</dbReference>
<dbReference type="OrthoDB" id="9779910at2"/>
<sequence length="219" mass="25224">MNCCLCDQVLRFAPSWRGIFLYEPPELLCQPCRNEFSKITGQGCKYCGKEGEAVCRDCHYWEEHGYRGLIHSGKSLYRYNDAMKDWFHQYKFLKDVLLAQVFAKDLREALANERALIVPIPLNAEKLRERSFSQVDELLLAAGIPYSHLLEKCGETLGEKTREERMATKQLFRLNERVVPKQLVLVDDLYTTGTTMRQAAKTLQEAGAESIRILTLIRA</sequence>
<proteinExistence type="inferred from homology"/>
<comment type="caution">
    <text evidence="3">The sequence shown here is derived from an EMBL/GenBank/DDBJ whole genome shotgun (WGS) entry which is preliminary data.</text>
</comment>
<dbReference type="AlphaFoldDB" id="A0A497YKW5"/>
<dbReference type="InterPro" id="IPR000836">
    <property type="entry name" value="PRTase_dom"/>
</dbReference>
<evidence type="ECO:0000256" key="1">
    <source>
        <dbReference type="ARBA" id="ARBA00008007"/>
    </source>
</evidence>
<keyword evidence="4" id="KW-1185">Reference proteome</keyword>
<dbReference type="PANTHER" id="PTHR47505:SF1">
    <property type="entry name" value="DNA UTILIZATION PROTEIN YHGH"/>
    <property type="match status" value="1"/>
</dbReference>
<dbReference type="Pfam" id="PF00156">
    <property type="entry name" value="Pribosyltran"/>
    <property type="match status" value="1"/>
</dbReference>
<dbReference type="CDD" id="cd06223">
    <property type="entry name" value="PRTases_typeI"/>
    <property type="match status" value="1"/>
</dbReference>
<comment type="similarity">
    <text evidence="1">Belongs to the ComF/GntX family.</text>
</comment>
<protein>
    <submittedName>
        <fullName evidence="3">Competence protein ComFC</fullName>
    </submittedName>
</protein>
<dbReference type="InterPro" id="IPR029057">
    <property type="entry name" value="PRTase-like"/>
</dbReference>
<dbReference type="InterPro" id="IPR051910">
    <property type="entry name" value="ComF/GntX_DNA_util-trans"/>
</dbReference>
<evidence type="ECO:0000259" key="2">
    <source>
        <dbReference type="Pfam" id="PF00156"/>
    </source>
</evidence>
<feature type="domain" description="Phosphoribosyltransferase" evidence="2">
    <location>
        <begin position="173"/>
        <end position="218"/>
    </location>
</feature>
<evidence type="ECO:0000313" key="4">
    <source>
        <dbReference type="Proteomes" id="UP000280791"/>
    </source>
</evidence>
<evidence type="ECO:0000313" key="3">
    <source>
        <dbReference type="EMBL" id="RLJ90400.1"/>
    </source>
</evidence>
<reference evidence="3 4" key="1">
    <citation type="submission" date="2018-10" db="EMBL/GenBank/DDBJ databases">
        <title>Genomic Encyclopedia of Type Strains, Phase IV (KMG-IV): sequencing the most valuable type-strain genomes for metagenomic binning, comparative biology and taxonomic classification.</title>
        <authorList>
            <person name="Goeker M."/>
        </authorList>
    </citation>
    <scope>NUCLEOTIDE SEQUENCE [LARGE SCALE GENOMIC DNA]</scope>
    <source>
        <strain evidence="3 4">DSM 20549</strain>
    </source>
</reference>
<dbReference type="Gene3D" id="3.40.50.2020">
    <property type="match status" value="1"/>
</dbReference>
<dbReference type="RefSeq" id="WP_121297900.1">
    <property type="nucleotide sequence ID" value="NZ_QBEW01000071.1"/>
</dbReference>
<dbReference type="SUPFAM" id="SSF53271">
    <property type="entry name" value="PRTase-like"/>
    <property type="match status" value="1"/>
</dbReference>
<dbReference type="EMBL" id="RCCP01000001">
    <property type="protein sequence ID" value="RLJ90400.1"/>
    <property type="molecule type" value="Genomic_DNA"/>
</dbReference>